<name>A1B5N1_PARDP</name>
<protein>
    <submittedName>
        <fullName evidence="1">Uncharacterized protein</fullName>
    </submittedName>
</protein>
<dbReference type="EnsemblBacteria" id="ABL70825">
    <property type="protein sequence ID" value="ABL70825"/>
    <property type="gene ID" value="Pden_2741"/>
</dbReference>
<dbReference type="AlphaFoldDB" id="A1B5N1"/>
<evidence type="ECO:0000313" key="1">
    <source>
        <dbReference type="EMBL" id="ABL70825.1"/>
    </source>
</evidence>
<sequence length="156" mass="16495">MPSTQSLWWQEREMINAYTAGASLLRVKGMTVGLVAMLSGIASNPAYANMVSTIQTPPEQGIEELSNAQSLHELSLANFIASNCRIEGVGAGDAALIAGTAQAVAGHMGLSMDDYFSNFLQPALNKVSMPDACDKHAEATRDIALRLKELGGAVIE</sequence>
<dbReference type="EMBL" id="CP000489">
    <property type="protein sequence ID" value="ABL70825.1"/>
    <property type="molecule type" value="Genomic_DNA"/>
</dbReference>
<evidence type="ECO:0000313" key="2">
    <source>
        <dbReference type="Proteomes" id="UP000000361"/>
    </source>
</evidence>
<keyword evidence="2" id="KW-1185">Reference proteome</keyword>
<gene>
    <name evidence="1" type="ordered locus">Pden_2741</name>
</gene>
<reference evidence="2" key="1">
    <citation type="submission" date="2006-12" db="EMBL/GenBank/DDBJ databases">
        <title>Complete sequence of chromosome 1 of Paracoccus denitrificans PD1222.</title>
        <authorList>
            <person name="Copeland A."/>
            <person name="Lucas S."/>
            <person name="Lapidus A."/>
            <person name="Barry K."/>
            <person name="Detter J.C."/>
            <person name="Glavina del Rio T."/>
            <person name="Hammon N."/>
            <person name="Israni S."/>
            <person name="Dalin E."/>
            <person name="Tice H."/>
            <person name="Pitluck S."/>
            <person name="Munk A.C."/>
            <person name="Brettin T."/>
            <person name="Bruce D."/>
            <person name="Han C."/>
            <person name="Tapia R."/>
            <person name="Gilna P."/>
            <person name="Schmutz J."/>
            <person name="Larimer F."/>
            <person name="Land M."/>
            <person name="Hauser L."/>
            <person name="Kyrpides N."/>
            <person name="Lykidis A."/>
            <person name="Spiro S."/>
            <person name="Richardson D.J."/>
            <person name="Moir J.W.B."/>
            <person name="Ferguson S.J."/>
            <person name="van Spanning R.J.M."/>
            <person name="Richardson P."/>
        </authorList>
    </citation>
    <scope>NUCLEOTIDE SEQUENCE [LARGE SCALE GENOMIC DNA]</scope>
    <source>
        <strain evidence="2">Pd 1222</strain>
    </source>
</reference>
<dbReference type="KEGG" id="pde:Pden_2741"/>
<dbReference type="Proteomes" id="UP000000361">
    <property type="component" value="Chromosome 1"/>
</dbReference>
<accession>A1B5N1</accession>
<proteinExistence type="predicted"/>
<dbReference type="HOGENOM" id="CLU_1684886_0_0_5"/>
<organism evidence="1 2">
    <name type="scientific">Paracoccus denitrificans (strain Pd 1222)</name>
    <dbReference type="NCBI Taxonomy" id="318586"/>
    <lineage>
        <taxon>Bacteria</taxon>
        <taxon>Pseudomonadati</taxon>
        <taxon>Pseudomonadota</taxon>
        <taxon>Alphaproteobacteria</taxon>
        <taxon>Rhodobacterales</taxon>
        <taxon>Paracoccaceae</taxon>
        <taxon>Paracoccus</taxon>
    </lineage>
</organism>